<dbReference type="STRING" id="55207.KP22_05060"/>
<evidence type="ECO:0000256" key="2">
    <source>
        <dbReference type="ARBA" id="ARBA00010110"/>
    </source>
</evidence>
<keyword evidence="5 8" id="KW-0812">Transmembrane</keyword>
<dbReference type="Gene3D" id="1.20.1530.20">
    <property type="match status" value="1"/>
</dbReference>
<proteinExistence type="inferred from homology"/>
<comment type="caution">
    <text evidence="9">The sequence shown here is derived from an EMBL/GenBank/DDBJ whole genome shotgun (WGS) entry which is preliminary data.</text>
</comment>
<evidence type="ECO:0000256" key="1">
    <source>
        <dbReference type="ARBA" id="ARBA00004651"/>
    </source>
</evidence>
<gene>
    <name evidence="9" type="ORF">KP22_05060</name>
</gene>
<dbReference type="EMBL" id="JQHM01000001">
    <property type="protein sequence ID" value="KFX07460.1"/>
    <property type="molecule type" value="Genomic_DNA"/>
</dbReference>
<dbReference type="InterPro" id="IPR004706">
    <property type="entry name" value="Arsenical-R_Acr3"/>
</dbReference>
<sequence length="325" mass="34921">MSALKPFMEAHQATIYFFAVIVAAATAMVVPETEQLSAVINPALALMLFVTFLQVPLTTIGKSITQARFIGALLVANFIVIPLLVVALLPFLPAEPLVKLGIILVLLAPCIDYVVTFAHLGRADAARLLAATPILLMLQMLALPFYLTLFLGDDFAGLIVFAPFIDAFIWLIAIPLALAALLQSLAARQRVMATFSDALGYLPVPATALVLFIVVAAVIPQLRTTWESVLLAIPFYLLFALLAPLLGWLIARAFRLDSAGGRAVAFSASTRNSLVILPLALAIPGALPLLPAVIVSQTLVELLSELIYIRVIPKLNAPEIKQKNQ</sequence>
<dbReference type="AlphaFoldDB" id="A0A093RXB8"/>
<dbReference type="GO" id="GO:0005886">
    <property type="term" value="C:plasma membrane"/>
    <property type="evidence" value="ECO:0007669"/>
    <property type="project" value="UniProtKB-SubCell"/>
</dbReference>
<dbReference type="Pfam" id="PF01758">
    <property type="entry name" value="SBF"/>
    <property type="match status" value="1"/>
</dbReference>
<feature type="transmembrane region" description="Helical" evidence="8">
    <location>
        <begin position="198"/>
        <end position="219"/>
    </location>
</feature>
<dbReference type="eggNOG" id="COG0385">
    <property type="taxonomic scope" value="Bacteria"/>
</dbReference>
<feature type="transmembrane region" description="Helical" evidence="8">
    <location>
        <begin position="231"/>
        <end position="251"/>
    </location>
</feature>
<keyword evidence="3" id="KW-0813">Transport</keyword>
<dbReference type="Proteomes" id="UP000032874">
    <property type="component" value="Unassembled WGS sequence"/>
</dbReference>
<dbReference type="InterPro" id="IPR038770">
    <property type="entry name" value="Na+/solute_symporter_sf"/>
</dbReference>
<feature type="transmembrane region" description="Helical" evidence="8">
    <location>
        <begin position="272"/>
        <end position="294"/>
    </location>
</feature>
<feature type="transmembrane region" description="Helical" evidence="8">
    <location>
        <begin position="36"/>
        <end position="57"/>
    </location>
</feature>
<organism evidence="9 10">
    <name type="scientific">Pectobacterium betavasculorum</name>
    <dbReference type="NCBI Taxonomy" id="55207"/>
    <lineage>
        <taxon>Bacteria</taxon>
        <taxon>Pseudomonadati</taxon>
        <taxon>Pseudomonadota</taxon>
        <taxon>Gammaproteobacteria</taxon>
        <taxon>Enterobacterales</taxon>
        <taxon>Pectobacteriaceae</taxon>
        <taxon>Pectobacterium</taxon>
    </lineage>
</organism>
<feature type="transmembrane region" description="Helical" evidence="8">
    <location>
        <begin position="128"/>
        <end position="147"/>
    </location>
</feature>
<protein>
    <submittedName>
        <fullName evidence="9">Arsenic resistance protein</fullName>
    </submittedName>
</protein>
<dbReference type="PANTHER" id="PTHR43057:SF1">
    <property type="entry name" value="ARSENICAL-RESISTANCE PROTEIN 3"/>
    <property type="match status" value="1"/>
</dbReference>
<feature type="transmembrane region" description="Helical" evidence="8">
    <location>
        <begin position="12"/>
        <end position="30"/>
    </location>
</feature>
<keyword evidence="6 8" id="KW-1133">Transmembrane helix</keyword>
<keyword evidence="7 8" id="KW-0472">Membrane</keyword>
<accession>A0A093RXB8</accession>
<dbReference type="GO" id="GO:0015105">
    <property type="term" value="F:arsenite transmembrane transporter activity"/>
    <property type="evidence" value="ECO:0007669"/>
    <property type="project" value="TreeGrafter"/>
</dbReference>
<keyword evidence="4" id="KW-1003">Cell membrane</keyword>
<evidence type="ECO:0000256" key="5">
    <source>
        <dbReference type="ARBA" id="ARBA00022692"/>
    </source>
</evidence>
<dbReference type="RefSeq" id="WP_039322766.1">
    <property type="nucleotide sequence ID" value="NZ_JQHM01000001.1"/>
</dbReference>
<evidence type="ECO:0000313" key="10">
    <source>
        <dbReference type="Proteomes" id="UP000032874"/>
    </source>
</evidence>
<evidence type="ECO:0000256" key="4">
    <source>
        <dbReference type="ARBA" id="ARBA00022475"/>
    </source>
</evidence>
<evidence type="ECO:0000313" key="9">
    <source>
        <dbReference type="EMBL" id="KFX07460.1"/>
    </source>
</evidence>
<evidence type="ECO:0000256" key="3">
    <source>
        <dbReference type="ARBA" id="ARBA00022448"/>
    </source>
</evidence>
<feature type="transmembrane region" description="Helical" evidence="8">
    <location>
        <begin position="167"/>
        <end position="186"/>
    </location>
</feature>
<evidence type="ECO:0000256" key="8">
    <source>
        <dbReference type="SAM" id="Phobius"/>
    </source>
</evidence>
<comment type="subcellular location">
    <subcellularLocation>
        <location evidence="1">Cell membrane</location>
        <topology evidence="1">Multi-pass membrane protein</topology>
    </subcellularLocation>
</comment>
<name>A0A093RXB8_9GAMM</name>
<reference evidence="9 10" key="1">
    <citation type="submission" date="2014-08" db="EMBL/GenBank/DDBJ databases">
        <title>Genome sequences of NCPPB Pectobacterium isolates.</title>
        <authorList>
            <person name="Glover R.H."/>
            <person name="Sapp M."/>
            <person name="Elphinstone J."/>
        </authorList>
    </citation>
    <scope>NUCLEOTIDE SEQUENCE [LARGE SCALE GENOMIC DNA]</scope>
    <source>
        <strain evidence="9 10">NCPPB 2795</strain>
    </source>
</reference>
<evidence type="ECO:0000256" key="6">
    <source>
        <dbReference type="ARBA" id="ARBA00022989"/>
    </source>
</evidence>
<dbReference type="InterPro" id="IPR002657">
    <property type="entry name" value="BilAc:Na_symport/Acr3"/>
</dbReference>
<feature type="transmembrane region" description="Helical" evidence="8">
    <location>
        <begin position="97"/>
        <end position="116"/>
    </location>
</feature>
<dbReference type="PANTHER" id="PTHR43057">
    <property type="entry name" value="ARSENITE EFFLUX TRANSPORTER"/>
    <property type="match status" value="1"/>
</dbReference>
<comment type="similarity">
    <text evidence="2">Belongs to the arsenical resistance-3 (ACR3) (TC 2.A.59) family.</text>
</comment>
<feature type="transmembrane region" description="Helical" evidence="8">
    <location>
        <begin position="69"/>
        <end position="91"/>
    </location>
</feature>
<dbReference type="GO" id="GO:0015104">
    <property type="term" value="F:antimonite transmembrane transporter activity"/>
    <property type="evidence" value="ECO:0007669"/>
    <property type="project" value="TreeGrafter"/>
</dbReference>
<dbReference type="GO" id="GO:0015297">
    <property type="term" value="F:antiporter activity"/>
    <property type="evidence" value="ECO:0007669"/>
    <property type="project" value="InterPro"/>
</dbReference>
<evidence type="ECO:0000256" key="7">
    <source>
        <dbReference type="ARBA" id="ARBA00023136"/>
    </source>
</evidence>